<comment type="caution">
    <text evidence="6">The sequence shown here is derived from an EMBL/GenBank/DDBJ whole genome shotgun (WGS) entry which is preliminary data.</text>
</comment>
<dbReference type="SUPFAM" id="SSF46689">
    <property type="entry name" value="Homeodomain-like"/>
    <property type="match status" value="1"/>
</dbReference>
<evidence type="ECO:0000256" key="2">
    <source>
        <dbReference type="ARBA" id="ARBA00023125"/>
    </source>
</evidence>
<sequence>MNAQLLFFFSALGVFNAVLLSGYLLHKTPLVVGNRSLALLLIMLSVRIGKSVFFYFSPDLHKLYLQLGLSACLLIGPCLYLFCLSTTRRKTPAKKLLGHVLLPFIAIVLIGILYPYQHYPELWGGTLYKLVNYVWLFYIVLSAAVLYPTLKTAFTAKRSLNQPDTLSLSIVIANAMIWLSYATGSYTSYISGALSFSFIFYVSIVLAVSAKKEHAAAQRKSEARYQQKLQADDVDAITQKLARLMQEEQLFLSANLTLVQLAKKLGTNTSRLSQFFNDNLQTSFPSYLNTLRIDHAKTLLCADNKLSTEHIADLCGFNSLSTFYSAFKKITGTTPAQYRQHAYQDPENA</sequence>
<dbReference type="PANTHER" id="PTHR43280">
    <property type="entry name" value="ARAC-FAMILY TRANSCRIPTIONAL REGULATOR"/>
    <property type="match status" value="1"/>
</dbReference>
<dbReference type="InterPro" id="IPR018060">
    <property type="entry name" value="HTH_AraC"/>
</dbReference>
<evidence type="ECO:0000259" key="5">
    <source>
        <dbReference type="PROSITE" id="PS01124"/>
    </source>
</evidence>
<dbReference type="PROSITE" id="PS01124">
    <property type="entry name" value="HTH_ARAC_FAMILY_2"/>
    <property type="match status" value="1"/>
</dbReference>
<name>A0ABS7XAE9_9GAMM</name>
<reference evidence="6 7" key="1">
    <citation type="submission" date="2020-12" db="EMBL/GenBank/DDBJ databases">
        <authorList>
            <person name="Ruan W."/>
            <person name="Khan S.A."/>
            <person name="Jeon C.O."/>
        </authorList>
    </citation>
    <scope>NUCLEOTIDE SEQUENCE [LARGE SCALE GENOMIC DNA]</scope>
    <source>
        <strain evidence="6 7">MA-13</strain>
    </source>
</reference>
<organism evidence="6 7">
    <name type="scientific">Rheinheimera maricola</name>
    <dbReference type="NCBI Taxonomy" id="2793282"/>
    <lineage>
        <taxon>Bacteria</taxon>
        <taxon>Pseudomonadati</taxon>
        <taxon>Pseudomonadota</taxon>
        <taxon>Gammaproteobacteria</taxon>
        <taxon>Chromatiales</taxon>
        <taxon>Chromatiaceae</taxon>
        <taxon>Rheinheimera</taxon>
    </lineage>
</organism>
<evidence type="ECO:0000313" key="6">
    <source>
        <dbReference type="EMBL" id="MBZ9612125.1"/>
    </source>
</evidence>
<keyword evidence="4" id="KW-0472">Membrane</keyword>
<evidence type="ECO:0000256" key="3">
    <source>
        <dbReference type="ARBA" id="ARBA00023163"/>
    </source>
</evidence>
<keyword evidence="3" id="KW-0804">Transcription</keyword>
<keyword evidence="7" id="KW-1185">Reference proteome</keyword>
<evidence type="ECO:0000256" key="1">
    <source>
        <dbReference type="ARBA" id="ARBA00023015"/>
    </source>
</evidence>
<reference evidence="6 7" key="2">
    <citation type="submission" date="2021-08" db="EMBL/GenBank/DDBJ databases">
        <title>Rheinheimera aquimaris sp. nov., isolated from seawater of the East Sea in Korea.</title>
        <authorList>
            <person name="Kim K.H."/>
            <person name="Wenting R."/>
            <person name="Kim K.R."/>
            <person name="Jeon C.O."/>
        </authorList>
    </citation>
    <scope>NUCLEOTIDE SEQUENCE [LARGE SCALE GENOMIC DNA]</scope>
    <source>
        <strain evidence="6 7">MA-13</strain>
    </source>
</reference>
<dbReference type="Gene3D" id="1.10.10.60">
    <property type="entry name" value="Homeodomain-like"/>
    <property type="match status" value="2"/>
</dbReference>
<evidence type="ECO:0000256" key="4">
    <source>
        <dbReference type="SAM" id="Phobius"/>
    </source>
</evidence>
<accession>A0ABS7XAE9</accession>
<proteinExistence type="predicted"/>
<feature type="transmembrane region" description="Helical" evidence="4">
    <location>
        <begin position="37"/>
        <end position="57"/>
    </location>
</feature>
<protein>
    <submittedName>
        <fullName evidence="6">Helix-turn-helix transcriptional regulator</fullName>
    </submittedName>
</protein>
<feature type="transmembrane region" description="Helical" evidence="4">
    <location>
        <begin position="96"/>
        <end position="115"/>
    </location>
</feature>
<evidence type="ECO:0000313" key="7">
    <source>
        <dbReference type="Proteomes" id="UP000663814"/>
    </source>
</evidence>
<keyword evidence="4" id="KW-1133">Transmembrane helix</keyword>
<dbReference type="EMBL" id="JAERPS020000003">
    <property type="protein sequence ID" value="MBZ9612125.1"/>
    <property type="molecule type" value="Genomic_DNA"/>
</dbReference>
<dbReference type="SMART" id="SM00342">
    <property type="entry name" value="HTH_ARAC"/>
    <property type="match status" value="1"/>
</dbReference>
<dbReference type="Proteomes" id="UP000663814">
    <property type="component" value="Unassembled WGS sequence"/>
</dbReference>
<dbReference type="PANTHER" id="PTHR43280:SF29">
    <property type="entry name" value="ARAC-FAMILY TRANSCRIPTIONAL REGULATOR"/>
    <property type="match status" value="1"/>
</dbReference>
<feature type="transmembrane region" description="Helical" evidence="4">
    <location>
        <begin position="135"/>
        <end position="154"/>
    </location>
</feature>
<dbReference type="InterPro" id="IPR009057">
    <property type="entry name" value="Homeodomain-like_sf"/>
</dbReference>
<feature type="transmembrane region" description="Helical" evidence="4">
    <location>
        <begin position="6"/>
        <end position="25"/>
    </location>
</feature>
<dbReference type="RefSeq" id="WP_205310870.1">
    <property type="nucleotide sequence ID" value="NZ_JAERPS020000003.1"/>
</dbReference>
<keyword evidence="2" id="KW-0238">DNA-binding</keyword>
<feature type="domain" description="HTH araC/xylS-type" evidence="5">
    <location>
        <begin position="235"/>
        <end position="341"/>
    </location>
</feature>
<feature type="transmembrane region" description="Helical" evidence="4">
    <location>
        <begin position="63"/>
        <end position="84"/>
    </location>
</feature>
<keyword evidence="4" id="KW-0812">Transmembrane</keyword>
<dbReference type="Pfam" id="PF12833">
    <property type="entry name" value="HTH_18"/>
    <property type="match status" value="1"/>
</dbReference>
<feature type="transmembrane region" description="Helical" evidence="4">
    <location>
        <begin position="189"/>
        <end position="210"/>
    </location>
</feature>
<keyword evidence="1" id="KW-0805">Transcription regulation</keyword>
<feature type="transmembrane region" description="Helical" evidence="4">
    <location>
        <begin position="166"/>
        <end position="183"/>
    </location>
</feature>
<gene>
    <name evidence="6" type="ORF">I4W93_011020</name>
</gene>